<protein>
    <recommendedName>
        <fullName evidence="8">NB-ARC domain-containing protein</fullName>
    </recommendedName>
</protein>
<evidence type="ECO:0000259" key="3">
    <source>
        <dbReference type="Pfam" id="PF00931"/>
    </source>
</evidence>
<keyword evidence="2" id="KW-0611">Plant defense</keyword>
<dbReference type="AlphaFoldDB" id="A0AA88J937"/>
<dbReference type="FunFam" id="1.10.8.430:FF:000003">
    <property type="entry name" value="Probable disease resistance protein At5g66910"/>
    <property type="match status" value="1"/>
</dbReference>
<dbReference type="GO" id="GO:0043531">
    <property type="term" value="F:ADP binding"/>
    <property type="evidence" value="ECO:0007669"/>
    <property type="project" value="InterPro"/>
</dbReference>
<evidence type="ECO:0008006" key="8">
    <source>
        <dbReference type="Google" id="ProtNLM"/>
    </source>
</evidence>
<dbReference type="PANTHER" id="PTHR23155:SF1185">
    <property type="entry name" value="DISEASE RESISTANCE RPP8-LIKE PROTEIN 3-RELATED"/>
    <property type="match status" value="1"/>
</dbReference>
<dbReference type="SUPFAM" id="SSF52540">
    <property type="entry name" value="P-loop containing nucleoside triphosphate hydrolases"/>
    <property type="match status" value="1"/>
</dbReference>
<evidence type="ECO:0000313" key="6">
    <source>
        <dbReference type="EMBL" id="GMN65347.1"/>
    </source>
</evidence>
<dbReference type="InterPro" id="IPR058922">
    <property type="entry name" value="WHD_DRP"/>
</dbReference>
<keyword evidence="7" id="KW-1185">Reference proteome</keyword>
<dbReference type="Gene3D" id="3.80.10.10">
    <property type="entry name" value="Ribonuclease Inhibitor"/>
    <property type="match status" value="1"/>
</dbReference>
<dbReference type="Pfam" id="PF23598">
    <property type="entry name" value="LRR_14"/>
    <property type="match status" value="1"/>
</dbReference>
<dbReference type="InterPro" id="IPR036388">
    <property type="entry name" value="WH-like_DNA-bd_sf"/>
</dbReference>
<evidence type="ECO:0000259" key="5">
    <source>
        <dbReference type="Pfam" id="PF23598"/>
    </source>
</evidence>
<feature type="domain" description="Disease resistance R13L4/SHOC-2-like LRR" evidence="5">
    <location>
        <begin position="404"/>
        <end position="727"/>
    </location>
</feature>
<dbReference type="Proteomes" id="UP001187192">
    <property type="component" value="Unassembled WGS sequence"/>
</dbReference>
<keyword evidence="1" id="KW-0677">Repeat</keyword>
<dbReference type="InterPro" id="IPR044974">
    <property type="entry name" value="Disease_R_plants"/>
</dbReference>
<dbReference type="Pfam" id="PF23559">
    <property type="entry name" value="WHD_DRP"/>
    <property type="match status" value="1"/>
</dbReference>
<sequence length="765" mass="88084">MSLVKLRMPLRPMAEGTSSLRNLRSYPDDEEDDVIMLKDTMAALKAQLMTEEDQRCVVSIVGMGGSGKTTLAKKMYNDADVKKHFDCYVWVFISQQWVRREVLTEILMQKRYLIVLDDIWSIDAWHSIQSAFPEEKQGSKVVFTTRIETVASSTDPHSSPIKLPLLTPAESWELLKRKAFPRNSFGECVSPSEFEELGKEMVEKCGGLPLAIVVLGGLLRTKVNSAEEWKNVSKDLKPRIINRLKSEQQYRVEDILDLSFQDLPYYLKPCFLYLGSFPEDSEIPKRRLIRLWIAEGFIRTIANEDVGRTTMEGVAEQYLAELIDRCMVQVGKRDHTGKGVKTCQLHDLMRDFCLSKAKEEIFLDIVQTNDVNQFTTTLFSRRIAIHVNHGLDHRTAMVEQVHPHLRSLLCFVPALSLGEKNFLLLRVLELDFLRGQVTYKLPYRIGNLIHLRYLRVSGVKYRLKLPQSIGNLCNLQTLDLRGNGHVLLPRSMSRLIHLLLPYSYSFHFWVIGPVFANDALAKIETLNCIYAKDLIQNNAVPPLCNIQDLGIMHFRSDKEVTMVLNSLRSCSQLGRLRCLMMELRKGEFPKLELLSQCHSLSRLHLVGVLSHENLLFLPKSLAKLDLENCPLTQDKIAVLEKLPNLRILRLAYEYSSQGESGYKLVFSVDGFRKLEILTLHALFRLKEWEVENGAMPKLKRLDIEHIPELKMIPDGLKYVTTLRELNVFRMSREFVDRLRVNEHRIGKDFYKVRHVPSISFLNIFA</sequence>
<feature type="domain" description="Disease resistance protein winged helix" evidence="4">
    <location>
        <begin position="277"/>
        <end position="352"/>
    </location>
</feature>
<dbReference type="Pfam" id="PF00931">
    <property type="entry name" value="NB-ARC"/>
    <property type="match status" value="1"/>
</dbReference>
<dbReference type="InterPro" id="IPR032675">
    <property type="entry name" value="LRR_dom_sf"/>
</dbReference>
<comment type="caution">
    <text evidence="6">The sequence shown here is derived from an EMBL/GenBank/DDBJ whole genome shotgun (WGS) entry which is preliminary data.</text>
</comment>
<name>A0AA88J937_FICCA</name>
<feature type="domain" description="NB-ARC" evidence="3">
    <location>
        <begin position="101"/>
        <end position="183"/>
    </location>
</feature>
<dbReference type="GO" id="GO:0098542">
    <property type="term" value="P:defense response to other organism"/>
    <property type="evidence" value="ECO:0007669"/>
    <property type="project" value="TreeGrafter"/>
</dbReference>
<dbReference type="FunFam" id="1.10.10.10:FF:000322">
    <property type="entry name" value="Probable disease resistance protein At1g63360"/>
    <property type="match status" value="1"/>
</dbReference>
<evidence type="ECO:0000259" key="4">
    <source>
        <dbReference type="Pfam" id="PF23559"/>
    </source>
</evidence>
<dbReference type="Gene3D" id="1.10.8.430">
    <property type="entry name" value="Helical domain of apoptotic protease-activating factors"/>
    <property type="match status" value="1"/>
</dbReference>
<evidence type="ECO:0000256" key="2">
    <source>
        <dbReference type="ARBA" id="ARBA00022821"/>
    </source>
</evidence>
<evidence type="ECO:0000256" key="1">
    <source>
        <dbReference type="ARBA" id="ARBA00022737"/>
    </source>
</evidence>
<dbReference type="Gene3D" id="3.40.50.300">
    <property type="entry name" value="P-loop containing nucleotide triphosphate hydrolases"/>
    <property type="match status" value="1"/>
</dbReference>
<reference evidence="6" key="1">
    <citation type="submission" date="2023-07" db="EMBL/GenBank/DDBJ databases">
        <title>draft genome sequence of fig (Ficus carica).</title>
        <authorList>
            <person name="Takahashi T."/>
            <person name="Nishimura K."/>
        </authorList>
    </citation>
    <scope>NUCLEOTIDE SEQUENCE</scope>
</reference>
<dbReference type="InterPro" id="IPR042197">
    <property type="entry name" value="Apaf_helical"/>
</dbReference>
<organism evidence="6 7">
    <name type="scientific">Ficus carica</name>
    <name type="common">Common fig</name>
    <dbReference type="NCBI Taxonomy" id="3494"/>
    <lineage>
        <taxon>Eukaryota</taxon>
        <taxon>Viridiplantae</taxon>
        <taxon>Streptophyta</taxon>
        <taxon>Embryophyta</taxon>
        <taxon>Tracheophyta</taxon>
        <taxon>Spermatophyta</taxon>
        <taxon>Magnoliopsida</taxon>
        <taxon>eudicotyledons</taxon>
        <taxon>Gunneridae</taxon>
        <taxon>Pentapetalae</taxon>
        <taxon>rosids</taxon>
        <taxon>fabids</taxon>
        <taxon>Rosales</taxon>
        <taxon>Moraceae</taxon>
        <taxon>Ficeae</taxon>
        <taxon>Ficus</taxon>
    </lineage>
</organism>
<evidence type="ECO:0000313" key="7">
    <source>
        <dbReference type="Proteomes" id="UP001187192"/>
    </source>
</evidence>
<dbReference type="PANTHER" id="PTHR23155">
    <property type="entry name" value="DISEASE RESISTANCE PROTEIN RP"/>
    <property type="match status" value="1"/>
</dbReference>
<accession>A0AA88J937</accession>
<dbReference type="PRINTS" id="PR00364">
    <property type="entry name" value="DISEASERSIST"/>
</dbReference>
<dbReference type="InterPro" id="IPR027417">
    <property type="entry name" value="P-loop_NTPase"/>
</dbReference>
<dbReference type="EMBL" id="BTGU01000227">
    <property type="protein sequence ID" value="GMN65347.1"/>
    <property type="molecule type" value="Genomic_DNA"/>
</dbReference>
<dbReference type="InterPro" id="IPR002182">
    <property type="entry name" value="NB-ARC"/>
</dbReference>
<dbReference type="Gene3D" id="1.10.10.10">
    <property type="entry name" value="Winged helix-like DNA-binding domain superfamily/Winged helix DNA-binding domain"/>
    <property type="match status" value="1"/>
</dbReference>
<gene>
    <name evidence="6" type="ORF">TIFTF001_034415</name>
</gene>
<proteinExistence type="predicted"/>
<dbReference type="SUPFAM" id="SSF52058">
    <property type="entry name" value="L domain-like"/>
    <property type="match status" value="1"/>
</dbReference>
<dbReference type="InterPro" id="IPR055414">
    <property type="entry name" value="LRR_R13L4/SHOC2-like"/>
</dbReference>